<evidence type="ECO:0000259" key="5">
    <source>
        <dbReference type="PROSITE" id="PS51186"/>
    </source>
</evidence>
<dbReference type="InterPro" id="IPR036388">
    <property type="entry name" value="WH-like_DNA-bd_sf"/>
</dbReference>
<accession>A0ABV8JNB6</accession>
<evidence type="ECO:0000256" key="3">
    <source>
        <dbReference type="ARBA" id="ARBA00023163"/>
    </source>
</evidence>
<dbReference type="SUPFAM" id="SSF46785">
    <property type="entry name" value="Winged helix' DNA-binding domain"/>
    <property type="match status" value="1"/>
</dbReference>
<dbReference type="PROSITE" id="PS51186">
    <property type="entry name" value="GNAT"/>
    <property type="match status" value="1"/>
</dbReference>
<keyword evidence="6" id="KW-0012">Acyltransferase</keyword>
<dbReference type="InterPro" id="IPR000182">
    <property type="entry name" value="GNAT_dom"/>
</dbReference>
<keyword evidence="3" id="KW-0804">Transcription</keyword>
<dbReference type="GO" id="GO:0016746">
    <property type="term" value="F:acyltransferase activity"/>
    <property type="evidence" value="ECO:0007669"/>
    <property type="project" value="UniProtKB-KW"/>
</dbReference>
<comment type="caution">
    <text evidence="6">The sequence shown here is derived from an EMBL/GenBank/DDBJ whole genome shotgun (WGS) entry which is preliminary data.</text>
</comment>
<dbReference type="InterPro" id="IPR023187">
    <property type="entry name" value="Tscrpt_reg_MarR-type_CS"/>
</dbReference>
<dbReference type="PROSITE" id="PS01117">
    <property type="entry name" value="HTH_MARR_1"/>
    <property type="match status" value="1"/>
</dbReference>
<keyword evidence="2" id="KW-0238">DNA-binding</keyword>
<evidence type="ECO:0000313" key="7">
    <source>
        <dbReference type="Proteomes" id="UP001595814"/>
    </source>
</evidence>
<dbReference type="Pfam" id="PF00583">
    <property type="entry name" value="Acetyltransf_1"/>
    <property type="match status" value="1"/>
</dbReference>
<reference evidence="7" key="1">
    <citation type="journal article" date="2019" name="Int. J. Syst. Evol. Microbiol.">
        <title>The Global Catalogue of Microorganisms (GCM) 10K type strain sequencing project: providing services to taxonomists for standard genome sequencing and annotation.</title>
        <authorList>
            <consortium name="The Broad Institute Genomics Platform"/>
            <consortium name="The Broad Institute Genome Sequencing Center for Infectious Disease"/>
            <person name="Wu L."/>
            <person name="Ma J."/>
        </authorList>
    </citation>
    <scope>NUCLEOTIDE SEQUENCE [LARGE SCALE GENOMIC DNA]</scope>
    <source>
        <strain evidence="7">CECT 7477</strain>
    </source>
</reference>
<keyword evidence="6" id="KW-0808">Transferase</keyword>
<dbReference type="EMBL" id="JBHSAW010000001">
    <property type="protein sequence ID" value="MFC4094552.1"/>
    <property type="molecule type" value="Genomic_DNA"/>
</dbReference>
<protein>
    <submittedName>
        <fullName evidence="6">GNAT family N-acetyltransferase</fullName>
        <ecNumber evidence="6">2.3.1.-</ecNumber>
    </submittedName>
</protein>
<dbReference type="CDD" id="cd04301">
    <property type="entry name" value="NAT_SF"/>
    <property type="match status" value="1"/>
</dbReference>
<feature type="domain" description="HTH marR-type" evidence="4">
    <location>
        <begin position="9"/>
        <end position="159"/>
    </location>
</feature>
<dbReference type="SMART" id="SM00347">
    <property type="entry name" value="HTH_MARR"/>
    <property type="match status" value="1"/>
</dbReference>
<keyword evidence="1" id="KW-0805">Transcription regulation</keyword>
<dbReference type="InterPro" id="IPR039422">
    <property type="entry name" value="MarR/SlyA-like"/>
</dbReference>
<evidence type="ECO:0000259" key="4">
    <source>
        <dbReference type="PROSITE" id="PS50995"/>
    </source>
</evidence>
<gene>
    <name evidence="6" type="ORF">ACFOUT_01615</name>
</gene>
<proteinExistence type="predicted"/>
<feature type="domain" description="N-acetyltransferase" evidence="5">
    <location>
        <begin position="177"/>
        <end position="318"/>
    </location>
</feature>
<dbReference type="SUPFAM" id="SSF55729">
    <property type="entry name" value="Acyl-CoA N-acyltransferases (Nat)"/>
    <property type="match status" value="1"/>
</dbReference>
<dbReference type="InterPro" id="IPR000835">
    <property type="entry name" value="HTH_MarR-typ"/>
</dbReference>
<dbReference type="PANTHER" id="PTHR33164:SF43">
    <property type="entry name" value="HTH-TYPE TRANSCRIPTIONAL REPRESSOR YETL"/>
    <property type="match status" value="1"/>
</dbReference>
<evidence type="ECO:0000256" key="1">
    <source>
        <dbReference type="ARBA" id="ARBA00023015"/>
    </source>
</evidence>
<evidence type="ECO:0000256" key="2">
    <source>
        <dbReference type="ARBA" id="ARBA00023125"/>
    </source>
</evidence>
<dbReference type="Pfam" id="PF12802">
    <property type="entry name" value="MarR_2"/>
    <property type="match status" value="1"/>
</dbReference>
<dbReference type="InterPro" id="IPR016181">
    <property type="entry name" value="Acyl_CoA_acyltransferase"/>
</dbReference>
<dbReference type="PANTHER" id="PTHR33164">
    <property type="entry name" value="TRANSCRIPTIONAL REGULATOR, MARR FAMILY"/>
    <property type="match status" value="1"/>
</dbReference>
<evidence type="ECO:0000313" key="6">
    <source>
        <dbReference type="EMBL" id="MFC4094552.1"/>
    </source>
</evidence>
<dbReference type="RefSeq" id="WP_192462779.1">
    <property type="nucleotide sequence ID" value="NZ_JACYFJ010000004.1"/>
</dbReference>
<name>A0ABV8JNB6_9FLAO</name>
<keyword evidence="7" id="KW-1185">Reference proteome</keyword>
<sequence>MNFFDRTGKIALGSRLRMLSAQMTEDAGKIYEMYQLDVSPNWFPVLFVLSQVGALTITEIADKISHSQPSVTKMVKEMLKKDLLEKQVCKEDKRRNTVRLTDKGEKNARHIIDVQCKDVDAAVDQLLSQANHNLWEALAEWEFLFEQKSLFERVKEQRKIREAKKVKIVPYTSAFKEIFKSLNEEWISKYFVMEKEDYKALDHPEEYILNLGGKIMVALYDGEPLGVCALIKMNDPDYDYELAKMGVSPKAQGKSIGYLLGKSVLEEAKKLGAKKVYLESNTVLKPAINLYQKLGFKKVAHRPTPYSRSNIQMEKMLE</sequence>
<dbReference type="Gene3D" id="3.40.630.30">
    <property type="match status" value="1"/>
</dbReference>
<dbReference type="EC" id="2.3.1.-" evidence="6"/>
<dbReference type="Proteomes" id="UP001595814">
    <property type="component" value="Unassembled WGS sequence"/>
</dbReference>
<dbReference type="PROSITE" id="PS50995">
    <property type="entry name" value="HTH_MARR_2"/>
    <property type="match status" value="1"/>
</dbReference>
<dbReference type="Gene3D" id="1.10.10.10">
    <property type="entry name" value="Winged helix-like DNA-binding domain superfamily/Winged helix DNA-binding domain"/>
    <property type="match status" value="1"/>
</dbReference>
<dbReference type="InterPro" id="IPR036390">
    <property type="entry name" value="WH_DNA-bd_sf"/>
</dbReference>
<organism evidence="6 7">
    <name type="scientific">Euzebyella saccharophila</name>
    <dbReference type="NCBI Taxonomy" id="679664"/>
    <lineage>
        <taxon>Bacteria</taxon>
        <taxon>Pseudomonadati</taxon>
        <taxon>Bacteroidota</taxon>
        <taxon>Flavobacteriia</taxon>
        <taxon>Flavobacteriales</taxon>
        <taxon>Flavobacteriaceae</taxon>
        <taxon>Euzebyella</taxon>
    </lineage>
</organism>